<organism evidence="9 10">
    <name type="scientific">Erwinia amylovora</name>
    <name type="common">Fire blight bacteria</name>
    <dbReference type="NCBI Taxonomy" id="552"/>
    <lineage>
        <taxon>Bacteria</taxon>
        <taxon>Pseudomonadati</taxon>
        <taxon>Pseudomonadota</taxon>
        <taxon>Gammaproteobacteria</taxon>
        <taxon>Enterobacterales</taxon>
        <taxon>Erwiniaceae</taxon>
        <taxon>Erwinia</taxon>
    </lineage>
</organism>
<evidence type="ECO:0000256" key="3">
    <source>
        <dbReference type="ARBA" id="ARBA00022608"/>
    </source>
</evidence>
<keyword evidence="10" id="KW-1185">Reference proteome</keyword>
<evidence type="ECO:0000256" key="2">
    <source>
        <dbReference type="ARBA" id="ARBA00006813"/>
    </source>
</evidence>
<evidence type="ECO:0000313" key="9">
    <source>
        <dbReference type="EMBL" id="QSI91840.1"/>
    </source>
</evidence>
<evidence type="ECO:0000256" key="1">
    <source>
        <dbReference type="ARBA" id="ARBA00004418"/>
    </source>
</evidence>
<keyword evidence="5" id="KW-0732">Signal</keyword>
<name>A0ABX7ML55_ERWAM</name>
<dbReference type="Gene3D" id="2.40.128.10">
    <property type="match status" value="1"/>
</dbReference>
<dbReference type="GO" id="GO:0030414">
    <property type="term" value="F:peptidase inhibitor activity"/>
    <property type="evidence" value="ECO:0007669"/>
    <property type="project" value="UniProtKB-KW"/>
</dbReference>
<evidence type="ECO:0000256" key="5">
    <source>
        <dbReference type="ARBA" id="ARBA00022729"/>
    </source>
</evidence>
<dbReference type="Pfam" id="PF02974">
    <property type="entry name" value="Inh"/>
    <property type="match status" value="1"/>
</dbReference>
<dbReference type="SUPFAM" id="SSF50882">
    <property type="entry name" value="beta-Barrel protease inhibitors"/>
    <property type="match status" value="1"/>
</dbReference>
<reference evidence="9 10" key="1">
    <citation type="submission" date="2020-12" db="EMBL/GenBank/DDBJ databases">
        <title>Genome sequence of Erwinia amylovora ATCC15580, a type strain.</title>
        <authorList>
            <person name="Kang I.-J."/>
            <person name="Roh E."/>
        </authorList>
    </citation>
    <scope>NUCLEOTIDE SEQUENCE [LARGE SCALE GENOMIC DNA]</scope>
    <source>
        <strain evidence="9 10">ATCC 15580</strain>
    </source>
</reference>
<dbReference type="InterPro" id="IPR021140">
    <property type="entry name" value="Inh/Omp19"/>
</dbReference>
<gene>
    <name evidence="9" type="ORF">JGC47_00430</name>
</gene>
<dbReference type="InterPro" id="IPR022815">
    <property type="entry name" value="Inh"/>
</dbReference>
<evidence type="ECO:0000313" key="10">
    <source>
        <dbReference type="Proteomes" id="UP000662840"/>
    </source>
</evidence>
<dbReference type="PRINTS" id="PR01274">
    <property type="entry name" value="MPTASEINHBTR"/>
</dbReference>
<accession>A0ABX7ML55</accession>
<proteinExistence type="inferred from homology"/>
<keyword evidence="7" id="KW-0481">Metalloenzyme inhibitor</keyword>
<keyword evidence="6" id="KW-0574">Periplasm</keyword>
<keyword evidence="3" id="KW-0483">Metalloprotease inhibitor</keyword>
<comment type="subcellular location">
    <subcellularLocation>
        <location evidence="1">Periplasm</location>
    </subcellularLocation>
</comment>
<dbReference type="InterPro" id="IPR016085">
    <property type="entry name" value="Protease_inh_B-barrel_dom"/>
</dbReference>
<protein>
    <submittedName>
        <fullName evidence="9">Protease inhibitor Inh/omp19 family protein</fullName>
    </submittedName>
</protein>
<evidence type="ECO:0000256" key="7">
    <source>
        <dbReference type="ARBA" id="ARBA00023215"/>
    </source>
</evidence>
<sequence>MDDMATVLNRLSMRTSLFVVISLFFSGVSMASSLVLPSAASLSGQWTVVDKSSSCDVQLTAERFEAANGYKLSISPGCDPSVLPETPEAWRPAPDGIALLNGDGLTVLFFSREGEHYRSQIWQQTGKILKKSKN</sequence>
<feature type="domain" description="Alkaline proteinase inhibitor/ Outer membrane lipoprotein Omp19" evidence="8">
    <location>
        <begin position="37"/>
        <end position="121"/>
    </location>
</feature>
<keyword evidence="4 9" id="KW-0646">Protease inhibitor</keyword>
<evidence type="ECO:0000259" key="8">
    <source>
        <dbReference type="Pfam" id="PF02974"/>
    </source>
</evidence>
<evidence type="ECO:0000256" key="6">
    <source>
        <dbReference type="ARBA" id="ARBA00022764"/>
    </source>
</evidence>
<evidence type="ECO:0000256" key="4">
    <source>
        <dbReference type="ARBA" id="ARBA00022690"/>
    </source>
</evidence>
<comment type="similarity">
    <text evidence="2">Belongs to the protease inhibitor I38 family.</text>
</comment>
<dbReference type="Proteomes" id="UP000662840">
    <property type="component" value="Chromosome"/>
</dbReference>
<dbReference type="EMBL" id="CP066796">
    <property type="protein sequence ID" value="QSI91840.1"/>
    <property type="molecule type" value="Genomic_DNA"/>
</dbReference>